<dbReference type="InterPro" id="IPR044880">
    <property type="entry name" value="NCX_ion-bd_dom_sf"/>
</dbReference>
<comment type="subcellular location">
    <subcellularLocation>
        <location evidence="1">Membrane</location>
        <topology evidence="1">Multi-pass membrane protein</topology>
    </subcellularLocation>
</comment>
<dbReference type="InterPro" id="IPR004837">
    <property type="entry name" value="NaCa_Exmemb"/>
</dbReference>
<evidence type="ECO:0000256" key="2">
    <source>
        <dbReference type="ARBA" id="ARBA00022692"/>
    </source>
</evidence>
<sequence length="313" mass="33780">MLLSTLFLVGGFLLLILSGDFLVKGAVSLALKFKLSSLVIGMTIVSFGTSAPELLVSVDAALSGFPDITVGAIVGSNISNIALILGLTAIIFPIAVQRATIRTDWPMMMFSTLLFVSFVIDGVLSAIEGVVLFSSLVVFITWLIYNSRKNHQLPAMAEELDESVKSMPIWKAVFFIGLGALGLVFGADLMLEGAVDIARKFEVTERVIGLTIVAFGTSLPELITSCVAAYRKEADISIGNLIGSNIFNLLAILGITAMIHPIDVSQSIINFDNYVLVGISALIFPLIYFGKQVSRMKGVFLVVFYVIYIYSLF</sequence>
<evidence type="ECO:0000313" key="8">
    <source>
        <dbReference type="Proteomes" id="UP000470771"/>
    </source>
</evidence>
<dbReference type="NCBIfam" id="TIGR00367">
    <property type="entry name" value="calcium/sodium antiporter"/>
    <property type="match status" value="1"/>
</dbReference>
<feature type="transmembrane region" description="Helical" evidence="5">
    <location>
        <begin position="268"/>
        <end position="289"/>
    </location>
</feature>
<evidence type="ECO:0000256" key="5">
    <source>
        <dbReference type="SAM" id="Phobius"/>
    </source>
</evidence>
<feature type="transmembrane region" description="Helical" evidence="5">
    <location>
        <begin position="168"/>
        <end position="187"/>
    </location>
</feature>
<dbReference type="Proteomes" id="UP000470771">
    <property type="component" value="Unassembled WGS sequence"/>
</dbReference>
<evidence type="ECO:0000256" key="4">
    <source>
        <dbReference type="ARBA" id="ARBA00023136"/>
    </source>
</evidence>
<feature type="transmembrane region" description="Helical" evidence="5">
    <location>
        <begin position="107"/>
        <end position="124"/>
    </location>
</feature>
<feature type="transmembrane region" description="Helical" evidence="5">
    <location>
        <begin position="207"/>
        <end position="230"/>
    </location>
</feature>
<evidence type="ECO:0000313" key="7">
    <source>
        <dbReference type="EMBL" id="NBG66586.1"/>
    </source>
</evidence>
<evidence type="ECO:0000256" key="3">
    <source>
        <dbReference type="ARBA" id="ARBA00022989"/>
    </source>
</evidence>
<dbReference type="InterPro" id="IPR004481">
    <property type="entry name" value="K/Na/Ca-exchanger"/>
</dbReference>
<keyword evidence="4 5" id="KW-0472">Membrane</keyword>
<feature type="transmembrane region" description="Helical" evidence="5">
    <location>
        <begin position="242"/>
        <end position="262"/>
    </location>
</feature>
<comment type="caution">
    <text evidence="7">The sequence shown here is derived from an EMBL/GenBank/DDBJ whole genome shotgun (WGS) entry which is preliminary data.</text>
</comment>
<organism evidence="7 8">
    <name type="scientific">Acidiluteibacter ferrifornacis</name>
    <dbReference type="NCBI Taxonomy" id="2692424"/>
    <lineage>
        <taxon>Bacteria</taxon>
        <taxon>Pseudomonadati</taxon>
        <taxon>Bacteroidota</taxon>
        <taxon>Flavobacteriia</taxon>
        <taxon>Flavobacteriales</taxon>
        <taxon>Cryomorphaceae</taxon>
        <taxon>Acidiluteibacter</taxon>
    </lineage>
</organism>
<reference evidence="7 8" key="1">
    <citation type="submission" date="2019-12" db="EMBL/GenBank/DDBJ databases">
        <authorList>
            <person name="Zhao J."/>
        </authorList>
    </citation>
    <scope>NUCLEOTIDE SEQUENCE [LARGE SCALE GENOMIC DNA]</scope>
    <source>
        <strain evidence="7 8">S-15</strain>
    </source>
</reference>
<dbReference type="PANTHER" id="PTHR10846">
    <property type="entry name" value="SODIUM/POTASSIUM/CALCIUM EXCHANGER"/>
    <property type="match status" value="1"/>
</dbReference>
<accession>A0A6N9NIS2</accession>
<dbReference type="GO" id="GO:0006874">
    <property type="term" value="P:intracellular calcium ion homeostasis"/>
    <property type="evidence" value="ECO:0007669"/>
    <property type="project" value="TreeGrafter"/>
</dbReference>
<dbReference type="Pfam" id="PF01699">
    <property type="entry name" value="Na_Ca_ex"/>
    <property type="match status" value="2"/>
</dbReference>
<name>A0A6N9NIS2_9FLAO</name>
<feature type="domain" description="Sodium/calcium exchanger membrane region" evidence="6">
    <location>
        <begin position="172"/>
        <end position="311"/>
    </location>
</feature>
<gene>
    <name evidence="7" type="ORF">GQN54_10695</name>
</gene>
<protein>
    <submittedName>
        <fullName evidence="7">Calcium/sodium antiporter</fullName>
    </submittedName>
</protein>
<dbReference type="PANTHER" id="PTHR10846:SF8">
    <property type="entry name" value="INNER MEMBRANE PROTEIN YRBG"/>
    <property type="match status" value="1"/>
</dbReference>
<dbReference type="GO" id="GO:0005262">
    <property type="term" value="F:calcium channel activity"/>
    <property type="evidence" value="ECO:0007669"/>
    <property type="project" value="TreeGrafter"/>
</dbReference>
<proteinExistence type="predicted"/>
<feature type="transmembrane region" description="Helical" evidence="5">
    <location>
        <begin position="130"/>
        <end position="147"/>
    </location>
</feature>
<dbReference type="GO" id="GO:0008273">
    <property type="term" value="F:calcium, potassium:sodium antiporter activity"/>
    <property type="evidence" value="ECO:0007669"/>
    <property type="project" value="TreeGrafter"/>
</dbReference>
<dbReference type="RefSeq" id="WP_160633543.1">
    <property type="nucleotide sequence ID" value="NZ_WWNE01000008.1"/>
</dbReference>
<feature type="transmembrane region" description="Helical" evidence="5">
    <location>
        <begin position="296"/>
        <end position="312"/>
    </location>
</feature>
<dbReference type="AlphaFoldDB" id="A0A6N9NIS2"/>
<dbReference type="Gene3D" id="1.20.1420.30">
    <property type="entry name" value="NCX, central ion-binding region"/>
    <property type="match status" value="1"/>
</dbReference>
<feature type="transmembrane region" description="Helical" evidence="5">
    <location>
        <begin position="68"/>
        <end position="95"/>
    </location>
</feature>
<dbReference type="GO" id="GO:0005886">
    <property type="term" value="C:plasma membrane"/>
    <property type="evidence" value="ECO:0007669"/>
    <property type="project" value="TreeGrafter"/>
</dbReference>
<feature type="transmembrane region" description="Helical" evidence="5">
    <location>
        <begin position="6"/>
        <end position="23"/>
    </location>
</feature>
<feature type="domain" description="Sodium/calcium exchanger membrane region" evidence="6">
    <location>
        <begin position="4"/>
        <end position="144"/>
    </location>
</feature>
<keyword evidence="3 5" id="KW-1133">Transmembrane helix</keyword>
<evidence type="ECO:0000259" key="6">
    <source>
        <dbReference type="Pfam" id="PF01699"/>
    </source>
</evidence>
<dbReference type="EMBL" id="WWNE01000008">
    <property type="protein sequence ID" value="NBG66586.1"/>
    <property type="molecule type" value="Genomic_DNA"/>
</dbReference>
<keyword evidence="2 5" id="KW-0812">Transmembrane</keyword>
<feature type="transmembrane region" description="Helical" evidence="5">
    <location>
        <begin position="35"/>
        <end position="56"/>
    </location>
</feature>
<evidence type="ECO:0000256" key="1">
    <source>
        <dbReference type="ARBA" id="ARBA00004141"/>
    </source>
</evidence>
<keyword evidence="8" id="KW-1185">Reference proteome</keyword>